<evidence type="ECO:0000313" key="10">
    <source>
        <dbReference type="EMBL" id="MPM25730.1"/>
    </source>
</evidence>
<protein>
    <recommendedName>
        <fullName evidence="9">Tripartite ATP-independent periplasmic transporters DctQ component domain-containing protein</fullName>
    </recommendedName>
</protein>
<gene>
    <name evidence="10" type="ORF">SDC9_72230</name>
</gene>
<evidence type="ECO:0000256" key="1">
    <source>
        <dbReference type="ARBA" id="ARBA00004429"/>
    </source>
</evidence>
<feature type="transmembrane region" description="Helical" evidence="8">
    <location>
        <begin position="50"/>
        <end position="68"/>
    </location>
</feature>
<dbReference type="EMBL" id="VSSQ01004566">
    <property type="protein sequence ID" value="MPM25730.1"/>
    <property type="molecule type" value="Genomic_DNA"/>
</dbReference>
<dbReference type="GO" id="GO:0015740">
    <property type="term" value="P:C4-dicarboxylate transport"/>
    <property type="evidence" value="ECO:0007669"/>
    <property type="project" value="TreeGrafter"/>
</dbReference>
<reference evidence="10" key="1">
    <citation type="submission" date="2019-08" db="EMBL/GenBank/DDBJ databases">
        <authorList>
            <person name="Kucharzyk K."/>
            <person name="Murdoch R.W."/>
            <person name="Higgins S."/>
            <person name="Loffler F."/>
        </authorList>
    </citation>
    <scope>NUCLEOTIDE SEQUENCE</scope>
</reference>
<dbReference type="PANTHER" id="PTHR35011:SF11">
    <property type="entry name" value="TRAP TRANSPORTER SMALL PERMEASE PROTEIN"/>
    <property type="match status" value="1"/>
</dbReference>
<evidence type="ECO:0000259" key="9">
    <source>
        <dbReference type="Pfam" id="PF04290"/>
    </source>
</evidence>
<evidence type="ECO:0000256" key="2">
    <source>
        <dbReference type="ARBA" id="ARBA00022448"/>
    </source>
</evidence>
<dbReference type="Pfam" id="PF04290">
    <property type="entry name" value="DctQ"/>
    <property type="match status" value="1"/>
</dbReference>
<dbReference type="PANTHER" id="PTHR35011">
    <property type="entry name" value="2,3-DIKETO-L-GULONATE TRAP TRANSPORTER SMALL PERMEASE PROTEIN YIAM"/>
    <property type="match status" value="1"/>
</dbReference>
<evidence type="ECO:0000256" key="5">
    <source>
        <dbReference type="ARBA" id="ARBA00022692"/>
    </source>
</evidence>
<evidence type="ECO:0000256" key="3">
    <source>
        <dbReference type="ARBA" id="ARBA00022475"/>
    </source>
</evidence>
<evidence type="ECO:0000256" key="6">
    <source>
        <dbReference type="ARBA" id="ARBA00022989"/>
    </source>
</evidence>
<keyword evidence="6 8" id="KW-1133">Transmembrane helix</keyword>
<feature type="transmembrane region" description="Helical" evidence="8">
    <location>
        <begin position="131"/>
        <end position="150"/>
    </location>
</feature>
<keyword evidence="5 8" id="KW-0812">Transmembrane</keyword>
<comment type="caution">
    <text evidence="10">The sequence shown here is derived from an EMBL/GenBank/DDBJ whole genome shotgun (WGS) entry which is preliminary data.</text>
</comment>
<dbReference type="InterPro" id="IPR007387">
    <property type="entry name" value="TRAP_DctQ"/>
</dbReference>
<keyword evidence="2" id="KW-0813">Transport</keyword>
<evidence type="ECO:0000256" key="4">
    <source>
        <dbReference type="ARBA" id="ARBA00022519"/>
    </source>
</evidence>
<comment type="subcellular location">
    <subcellularLocation>
        <location evidence="1">Cell inner membrane</location>
        <topology evidence="1">Multi-pass membrane protein</topology>
    </subcellularLocation>
</comment>
<name>A0A644YB65_9ZZZZ</name>
<feature type="transmembrane region" description="Helical" evidence="8">
    <location>
        <begin position="7"/>
        <end position="30"/>
    </location>
</feature>
<dbReference type="InterPro" id="IPR055348">
    <property type="entry name" value="DctQ"/>
</dbReference>
<proteinExistence type="predicted"/>
<feature type="domain" description="Tripartite ATP-independent periplasmic transporters DctQ component" evidence="9">
    <location>
        <begin position="26"/>
        <end position="157"/>
    </location>
</feature>
<dbReference type="AlphaFoldDB" id="A0A644YB65"/>
<accession>A0A644YB65</accession>
<evidence type="ECO:0000256" key="7">
    <source>
        <dbReference type="ARBA" id="ARBA00023136"/>
    </source>
</evidence>
<sequence>MKAIERVLDTVCLIAKMIAAALLGVMLVVSLVEIVRRYIVGQSFPWADELIRYCIVGVAMLGGAAAFRQSGGLVAFDLLLNRLKGTARLILELLINTICICFAGFMFMNAYKTITTPSIVKQISIGLQVSMFWPYLPIVLGLGLIVLFAVERYFRLIADYSAEKKGLSDTGEGGAKA</sequence>
<evidence type="ECO:0000256" key="8">
    <source>
        <dbReference type="SAM" id="Phobius"/>
    </source>
</evidence>
<dbReference type="GO" id="GO:0005886">
    <property type="term" value="C:plasma membrane"/>
    <property type="evidence" value="ECO:0007669"/>
    <property type="project" value="UniProtKB-SubCell"/>
</dbReference>
<keyword evidence="3" id="KW-1003">Cell membrane</keyword>
<feature type="transmembrane region" description="Helical" evidence="8">
    <location>
        <begin position="89"/>
        <end position="111"/>
    </location>
</feature>
<dbReference type="GO" id="GO:0022857">
    <property type="term" value="F:transmembrane transporter activity"/>
    <property type="evidence" value="ECO:0007669"/>
    <property type="project" value="TreeGrafter"/>
</dbReference>
<keyword evidence="7 8" id="KW-0472">Membrane</keyword>
<organism evidence="10">
    <name type="scientific">bioreactor metagenome</name>
    <dbReference type="NCBI Taxonomy" id="1076179"/>
    <lineage>
        <taxon>unclassified sequences</taxon>
        <taxon>metagenomes</taxon>
        <taxon>ecological metagenomes</taxon>
    </lineage>
</organism>
<keyword evidence="4" id="KW-0997">Cell inner membrane</keyword>